<dbReference type="NCBIfam" id="TIGR02548">
    <property type="entry name" value="casB_cse2"/>
    <property type="match status" value="1"/>
</dbReference>
<sequence>MSDSGTSAKVDQPATPGQSAPRPDDVGTIARDWWRSLQPDTQLRRPGERAALARLRRASPLEAAMQEATFRLFRQLRKVRPGLSQRDLPRVATLATLLAHIRADDPRTPFARAIGRTEFDKGDSAALKPLRFERLVAADGEDEIARAFRRAIAILGGTVNVVDLARTVFYFDREETRRNLAFAYYGAGFAAPAHTDARPGTKDGQPDPAAS</sequence>
<evidence type="ECO:0000313" key="4">
    <source>
        <dbReference type="Proteomes" id="UP000050497"/>
    </source>
</evidence>
<proteinExistence type="predicted"/>
<dbReference type="CDD" id="cd09731">
    <property type="entry name" value="Cse2_I-E"/>
    <property type="match status" value="1"/>
</dbReference>
<evidence type="ECO:0000313" key="2">
    <source>
        <dbReference type="EMBL" id="KPQ11913.1"/>
    </source>
</evidence>
<dbReference type="InterPro" id="IPR038287">
    <property type="entry name" value="Cse2_sf"/>
</dbReference>
<organism evidence="2 4">
    <name type="scientific">Saliniramus fredricksonii</name>
    <dbReference type="NCBI Taxonomy" id="1653334"/>
    <lineage>
        <taxon>Bacteria</taxon>
        <taxon>Pseudomonadati</taxon>
        <taxon>Pseudomonadota</taxon>
        <taxon>Alphaproteobacteria</taxon>
        <taxon>Hyphomicrobiales</taxon>
        <taxon>Salinarimonadaceae</taxon>
        <taxon>Saliniramus</taxon>
    </lineage>
</organism>
<reference evidence="3 5" key="2">
    <citation type="submission" date="2016-08" db="EMBL/GenBank/DDBJ databases">
        <authorList>
            <person name="Varghese N."/>
            <person name="Submissions Spin"/>
        </authorList>
    </citation>
    <scope>NUCLEOTIDE SEQUENCE [LARGE SCALE GENOMIC DNA]</scope>
    <source>
        <strain evidence="3 5">HL-109</strain>
    </source>
</reference>
<dbReference type="Proteomes" id="UP000050497">
    <property type="component" value="Unassembled WGS sequence"/>
</dbReference>
<accession>A0A0P8A9Y9</accession>
<dbReference type="EMBL" id="FMBM01000002">
    <property type="protein sequence ID" value="SCC81588.1"/>
    <property type="molecule type" value="Genomic_DNA"/>
</dbReference>
<dbReference type="InterPro" id="IPR013382">
    <property type="entry name" value="CRISPR-assoc_prot_Cse2"/>
</dbReference>
<reference evidence="2 4" key="1">
    <citation type="submission" date="2015-09" db="EMBL/GenBank/DDBJ databases">
        <title>Identification and resolution of microdiversity through metagenomic sequencing of parallel consortia.</title>
        <authorList>
            <person name="Nelson W.C."/>
            <person name="Romine M.F."/>
            <person name="Lindemann S.R."/>
        </authorList>
    </citation>
    <scope>NUCLEOTIDE SEQUENCE [LARGE SCALE GENOMIC DNA]</scope>
    <source>
        <strain evidence="2">HL-109</strain>
    </source>
</reference>
<dbReference type="Pfam" id="PF09485">
    <property type="entry name" value="CRISPR_Cse2"/>
    <property type="match status" value="1"/>
</dbReference>
<dbReference type="STRING" id="1653334.GA0071312_2537"/>
<feature type="region of interest" description="Disordered" evidence="1">
    <location>
        <begin position="1"/>
        <end position="28"/>
    </location>
</feature>
<evidence type="ECO:0000313" key="5">
    <source>
        <dbReference type="Proteomes" id="UP000182800"/>
    </source>
</evidence>
<dbReference type="Proteomes" id="UP000182800">
    <property type="component" value="Unassembled WGS sequence"/>
</dbReference>
<dbReference type="EMBL" id="LJSX01000004">
    <property type="protein sequence ID" value="KPQ11913.1"/>
    <property type="molecule type" value="Genomic_DNA"/>
</dbReference>
<name>A0A0P8A9Y9_9HYPH</name>
<comment type="caution">
    <text evidence="2">The sequence shown here is derived from an EMBL/GenBank/DDBJ whole genome shotgun (WGS) entry which is preliminary data.</text>
</comment>
<evidence type="ECO:0000256" key="1">
    <source>
        <dbReference type="SAM" id="MobiDB-lite"/>
    </source>
</evidence>
<gene>
    <name evidence="2" type="primary">cse2</name>
    <name evidence="3" type="ORF">GA0071312_2537</name>
    <name evidence="2" type="ORF">HLUCCO17_03720</name>
</gene>
<protein>
    <submittedName>
        <fullName evidence="3">CRISPR system Cascade subunit CasB</fullName>
    </submittedName>
    <submittedName>
        <fullName evidence="2">Subtype I-E CRISPR-associated protein Cse2</fullName>
    </submittedName>
</protein>
<dbReference type="RefSeq" id="WP_074445258.1">
    <property type="nucleotide sequence ID" value="NZ_FMBM01000002.1"/>
</dbReference>
<dbReference type="Gene3D" id="1.10.520.40">
    <property type="entry name" value="CRISPR-associated protein Cse2"/>
    <property type="match status" value="1"/>
</dbReference>
<evidence type="ECO:0000313" key="3">
    <source>
        <dbReference type="EMBL" id="SCC81588.1"/>
    </source>
</evidence>
<dbReference type="AlphaFoldDB" id="A0A0P8A9Y9"/>
<keyword evidence="5" id="KW-1185">Reference proteome</keyword>